<dbReference type="EMBL" id="JAWDIU010000001">
    <property type="protein sequence ID" value="MDU0325464.1"/>
    <property type="molecule type" value="Genomic_DNA"/>
</dbReference>
<name>A0ABU3RRE2_9MICO</name>
<evidence type="ECO:0000313" key="2">
    <source>
        <dbReference type="EMBL" id="MDU0325464.1"/>
    </source>
</evidence>
<comment type="caution">
    <text evidence="2">The sequence shown here is derived from an EMBL/GenBank/DDBJ whole genome shotgun (WGS) entry which is preliminary data.</text>
</comment>
<dbReference type="RefSeq" id="WP_316000499.1">
    <property type="nucleotide sequence ID" value="NZ_JAWDIU010000001.1"/>
</dbReference>
<dbReference type="Proteomes" id="UP001256673">
    <property type="component" value="Unassembled WGS sequence"/>
</dbReference>
<proteinExistence type="predicted"/>
<accession>A0ABU3RRE2</accession>
<evidence type="ECO:0000256" key="1">
    <source>
        <dbReference type="SAM" id="MobiDB-lite"/>
    </source>
</evidence>
<gene>
    <name evidence="2" type="ORF">RWH43_01720</name>
</gene>
<reference evidence="2 3" key="1">
    <citation type="submission" date="2023-09" db="EMBL/GenBank/DDBJ databases">
        <title>Microbacterium fusihabitans sp. nov., Microbacterium phycihabitans sp. nov., and Microbacterium cervinum sp. nov., isolated from dried seaweeds of beach.</title>
        <authorList>
            <person name="Lee S.D."/>
        </authorList>
    </citation>
    <scope>NUCLEOTIDE SEQUENCE [LARGE SCALE GENOMIC DNA]</scope>
    <source>
        <strain evidence="2 3">KSW2-21</strain>
    </source>
</reference>
<feature type="region of interest" description="Disordered" evidence="1">
    <location>
        <begin position="14"/>
        <end position="37"/>
    </location>
</feature>
<keyword evidence="3" id="KW-1185">Reference proteome</keyword>
<evidence type="ECO:0000313" key="3">
    <source>
        <dbReference type="Proteomes" id="UP001256673"/>
    </source>
</evidence>
<protein>
    <submittedName>
        <fullName evidence="2">Uncharacterized protein</fullName>
    </submittedName>
</protein>
<sequence length="261" mass="28085">MSWTFGGGFEHRDVHNSGDRVTIDPSGRCEGGSRRISPELGAEGAARADRVTGRAVTAHGERGLERVPNLVVMEQHIFREESDRNEAALDGGKVTTSVAFDGLPVAMELLAVALDDEPAVDQKVHAADALDPHLEFDVASDTPQDEPDQRLDAGLAASVQQTAEDAEPVRKPHEDVRDVAFVDMAQVPRAVERGDGVTWRLASDCLHKRFHEVGDRALSGRRGATPVITDSLRSGWTSAGVRLLLDVQPGAATDEDADCLQ</sequence>
<organism evidence="2 3">
    <name type="scientific">Microbacterium algihabitans</name>
    <dbReference type="NCBI Taxonomy" id="3075992"/>
    <lineage>
        <taxon>Bacteria</taxon>
        <taxon>Bacillati</taxon>
        <taxon>Actinomycetota</taxon>
        <taxon>Actinomycetes</taxon>
        <taxon>Micrococcales</taxon>
        <taxon>Microbacteriaceae</taxon>
        <taxon>Microbacterium</taxon>
    </lineage>
</organism>